<proteinExistence type="predicted"/>
<name>A0A914GXV2_GLORO</name>
<organism evidence="1 2">
    <name type="scientific">Globodera rostochiensis</name>
    <name type="common">Golden nematode worm</name>
    <name type="synonym">Heterodera rostochiensis</name>
    <dbReference type="NCBI Taxonomy" id="31243"/>
    <lineage>
        <taxon>Eukaryota</taxon>
        <taxon>Metazoa</taxon>
        <taxon>Ecdysozoa</taxon>
        <taxon>Nematoda</taxon>
        <taxon>Chromadorea</taxon>
        <taxon>Rhabditida</taxon>
        <taxon>Tylenchina</taxon>
        <taxon>Tylenchomorpha</taxon>
        <taxon>Tylenchoidea</taxon>
        <taxon>Heteroderidae</taxon>
        <taxon>Heteroderinae</taxon>
        <taxon>Globodera</taxon>
    </lineage>
</organism>
<dbReference type="WBParaSite" id="Gr19_v10_g12195.t1">
    <property type="protein sequence ID" value="Gr19_v10_g12195.t1"/>
    <property type="gene ID" value="Gr19_v10_g12195"/>
</dbReference>
<dbReference type="GO" id="GO:0003676">
    <property type="term" value="F:nucleic acid binding"/>
    <property type="evidence" value="ECO:0007669"/>
    <property type="project" value="InterPro"/>
</dbReference>
<protein>
    <submittedName>
        <fullName evidence="2">Uncharacterized protein</fullName>
    </submittedName>
</protein>
<sequence>MPMAQRLGVHPAKEKGVTKYARGYERPGPDRLTRVLELCYVLDGQRVKGEQSANREMIGVTAVAPTVLKVHNERVKGALQLVNNEYLTMASVCFENAPLHVDFRVIGPPSIVYRDNATLRPDSMGEWKPTLRTNYLLNAKINRWVAYAFDPRDGDSVRRSSRLLEGSACTPHYTLLREENDLSMDTLQAMVHCLCFGHQFVTKPTLLPSSAKRNRNIYAHNSKYGLDDSKSLEKVGKDKNLAWPLRNYEDMTTVLSFVTTQFLKDLRVNA</sequence>
<accession>A0A914GXV2</accession>
<dbReference type="Proteomes" id="UP000887572">
    <property type="component" value="Unplaced"/>
</dbReference>
<evidence type="ECO:0000313" key="1">
    <source>
        <dbReference type="Proteomes" id="UP000887572"/>
    </source>
</evidence>
<reference evidence="2" key="1">
    <citation type="submission" date="2022-11" db="UniProtKB">
        <authorList>
            <consortium name="WormBaseParasite"/>
        </authorList>
    </citation>
    <scope>IDENTIFICATION</scope>
</reference>
<dbReference type="AlphaFoldDB" id="A0A914GXV2"/>
<keyword evidence="1" id="KW-1185">Reference proteome</keyword>
<evidence type="ECO:0000313" key="2">
    <source>
        <dbReference type="WBParaSite" id="Gr19_v10_g12195.t1"/>
    </source>
</evidence>
<dbReference type="InterPro" id="IPR036397">
    <property type="entry name" value="RNaseH_sf"/>
</dbReference>
<dbReference type="Gene3D" id="3.30.420.10">
    <property type="entry name" value="Ribonuclease H-like superfamily/Ribonuclease H"/>
    <property type="match status" value="1"/>
</dbReference>